<sequence length="476" mass="52104">MSVIFRNYTTGNLNGSSSLTQLDNTSNWNIDLQELDYNPSKKDMTDAKIHHLLTEELCMPQKRHRRLSYSRHTVDDRDLTTQVNYKVHTNMCRRLMADRKHHHRRSKRLNKDGSKQSHVTFPGIQQNGSAKQFTSDYIDEVLLESEVSGGKDGKSSDWECGGITFSAHPSYDILQSGNEGVSERERGAVGGEKGGGGIRKGILCRTKSQPPAMQASQKAKECLHTPATETKSLPAISPLPMSRRLPRDLTRELSSVEGSRVSTPTALEKLLPWKRGEEEDSTTSGVVKQNEFPAWCSNKEYLAYNSPSSTFLGIFRRDSNSDRGSGSNAHPSVSDAEHSPSFSSSSALLIDELSVNPLLLSPYTGKRLLPSRRNSALDVATIVEEDAPQAGILSVSADSSTGDPGPPNVPGCEASWLTRSERAALRKAGSSRRQYSAPIVRHADSSLSSSLSSSSECVVSGSLQHELLSSNEDLIF</sequence>
<feature type="compositionally biased region" description="Basic residues" evidence="1">
    <location>
        <begin position="99"/>
        <end position="108"/>
    </location>
</feature>
<proteinExistence type="predicted"/>
<feature type="region of interest" description="Disordered" evidence="1">
    <location>
        <begin position="98"/>
        <end position="123"/>
    </location>
</feature>
<dbReference type="EMBL" id="HBUF01553272">
    <property type="protein sequence ID" value="CAG6759637.1"/>
    <property type="molecule type" value="Transcribed_RNA"/>
</dbReference>
<reference evidence="2" key="1">
    <citation type="submission" date="2021-05" db="EMBL/GenBank/DDBJ databases">
        <authorList>
            <person name="Alioto T."/>
            <person name="Alioto T."/>
            <person name="Gomez Garrido J."/>
        </authorList>
    </citation>
    <scope>NUCLEOTIDE SEQUENCE</scope>
</reference>
<feature type="region of interest" description="Disordered" evidence="1">
    <location>
        <begin position="320"/>
        <end position="341"/>
    </location>
</feature>
<name>A0A8D9A8L6_9HEMI</name>
<protein>
    <submittedName>
        <fullName evidence="2">Uncharacterized protein</fullName>
    </submittedName>
</protein>
<feature type="region of interest" description="Disordered" evidence="1">
    <location>
        <begin position="267"/>
        <end position="286"/>
    </location>
</feature>
<organism evidence="2">
    <name type="scientific">Cacopsylla melanoneura</name>
    <dbReference type="NCBI Taxonomy" id="428564"/>
    <lineage>
        <taxon>Eukaryota</taxon>
        <taxon>Metazoa</taxon>
        <taxon>Ecdysozoa</taxon>
        <taxon>Arthropoda</taxon>
        <taxon>Hexapoda</taxon>
        <taxon>Insecta</taxon>
        <taxon>Pterygota</taxon>
        <taxon>Neoptera</taxon>
        <taxon>Paraneoptera</taxon>
        <taxon>Hemiptera</taxon>
        <taxon>Sternorrhyncha</taxon>
        <taxon>Psylloidea</taxon>
        <taxon>Psyllidae</taxon>
        <taxon>Psyllinae</taxon>
        <taxon>Cacopsylla</taxon>
    </lineage>
</organism>
<accession>A0A8D9A8L6</accession>
<dbReference type="AlphaFoldDB" id="A0A8D9A8L6"/>
<evidence type="ECO:0000256" key="1">
    <source>
        <dbReference type="SAM" id="MobiDB-lite"/>
    </source>
</evidence>
<evidence type="ECO:0000313" key="2">
    <source>
        <dbReference type="EMBL" id="CAG6759637.1"/>
    </source>
</evidence>